<keyword evidence="1" id="KW-1133">Transmembrane helix</keyword>
<evidence type="ECO:0000313" key="4">
    <source>
        <dbReference type="Proteomes" id="UP000560000"/>
    </source>
</evidence>
<evidence type="ECO:0000313" key="3">
    <source>
        <dbReference type="EMBL" id="MBB6185540.1"/>
    </source>
</evidence>
<keyword evidence="1" id="KW-0472">Membrane</keyword>
<dbReference type="PANTHER" id="PTHR34978">
    <property type="entry name" value="POSSIBLE SENSOR-TRANSDUCER PROTEIN BLAR"/>
    <property type="match status" value="1"/>
</dbReference>
<feature type="transmembrane region" description="Helical" evidence="1">
    <location>
        <begin position="20"/>
        <end position="41"/>
    </location>
</feature>
<gene>
    <name evidence="3" type="ORF">HNQ86_002885</name>
</gene>
<sequence>MRWDAVPAAATSTARLSFDAATVWLVVWLLGWALVLLYETVRQYRFARRVRRVGQPTQSYAGLPVVRLSGSAEGPALFGCWRPKILVPADFERCYDTDERTLILAHERMHARRGDLPCLLIGVVLRAAFWFNPMSWWALRCLRQDQELACDAAMLRREGTRPRRYADVLLKAQFSSTLPAPMGCAWQTHPVKERITMLKKHRPTVVRRISGVLSAALLAGVLVTAVYANTAIPGEPTVSAHGTATGPEYQLSIAMQVESHHGKDVHAQSADMALCMRAAQYGQVMLGDVVLNTHLHVLSDDRVAVDVKVNKGAYAPDTKQLTGAFGHVMHTEFLGQGDAAAAERRVRLDVTPIRGCPARNTVSTKMRDKSVRDAAETIAATAGLILDNPQALSVREVSFHFKDMDPVKAMHLLAQVDGKRAVFDGKHVRFEAQ</sequence>
<keyword evidence="1" id="KW-0812">Transmembrane</keyword>
<proteinExistence type="predicted"/>
<dbReference type="AlphaFoldDB" id="A0A841KKQ0"/>
<name>A0A841KKQ0_9GAMM</name>
<protein>
    <recommendedName>
        <fullName evidence="2">Peptidase M56 domain-containing protein</fullName>
    </recommendedName>
</protein>
<dbReference type="Pfam" id="PF05569">
    <property type="entry name" value="Peptidase_M56"/>
    <property type="match status" value="1"/>
</dbReference>
<organism evidence="3 4">
    <name type="scientific">Oleiagrimonas soli</name>
    <dbReference type="NCBI Taxonomy" id="1543381"/>
    <lineage>
        <taxon>Bacteria</taxon>
        <taxon>Pseudomonadati</taxon>
        <taxon>Pseudomonadota</taxon>
        <taxon>Gammaproteobacteria</taxon>
        <taxon>Lysobacterales</taxon>
        <taxon>Rhodanobacteraceae</taxon>
        <taxon>Oleiagrimonas</taxon>
    </lineage>
</organism>
<dbReference type="EMBL" id="JACHET010000001">
    <property type="protein sequence ID" value="MBB6185540.1"/>
    <property type="molecule type" value="Genomic_DNA"/>
</dbReference>
<comment type="caution">
    <text evidence="3">The sequence shown here is derived from an EMBL/GenBank/DDBJ whole genome shotgun (WGS) entry which is preliminary data.</text>
</comment>
<dbReference type="Proteomes" id="UP000560000">
    <property type="component" value="Unassembled WGS sequence"/>
</dbReference>
<dbReference type="InterPro" id="IPR052173">
    <property type="entry name" value="Beta-lactam_resp_regulator"/>
</dbReference>
<evidence type="ECO:0000259" key="2">
    <source>
        <dbReference type="Pfam" id="PF05569"/>
    </source>
</evidence>
<dbReference type="InterPro" id="IPR008756">
    <property type="entry name" value="Peptidase_M56"/>
</dbReference>
<reference evidence="3 4" key="1">
    <citation type="submission" date="2020-08" db="EMBL/GenBank/DDBJ databases">
        <title>Genomic Encyclopedia of Type Strains, Phase IV (KMG-IV): sequencing the most valuable type-strain genomes for metagenomic binning, comparative biology and taxonomic classification.</title>
        <authorList>
            <person name="Goeker M."/>
        </authorList>
    </citation>
    <scope>NUCLEOTIDE SEQUENCE [LARGE SCALE GENOMIC DNA]</scope>
    <source>
        <strain evidence="3 4">DSM 107085</strain>
    </source>
</reference>
<accession>A0A841KKQ0</accession>
<feature type="transmembrane region" description="Helical" evidence="1">
    <location>
        <begin position="209"/>
        <end position="228"/>
    </location>
</feature>
<feature type="domain" description="Peptidase M56" evidence="2">
    <location>
        <begin position="20"/>
        <end position="198"/>
    </location>
</feature>
<evidence type="ECO:0000256" key="1">
    <source>
        <dbReference type="SAM" id="Phobius"/>
    </source>
</evidence>
<dbReference type="PANTHER" id="PTHR34978:SF3">
    <property type="entry name" value="SLR0241 PROTEIN"/>
    <property type="match status" value="1"/>
</dbReference>
<dbReference type="CDD" id="cd07341">
    <property type="entry name" value="M56_BlaR1_MecR1_like"/>
    <property type="match status" value="1"/>
</dbReference>